<sequence precursor="true">MKRHTTLPYLAAALFFSLSLISPTLAQSLKLPAIISDHMLLQQNTTCPIWGQAEPNQPITVSINNQTHTTTADADGNWRIDLSPITTKGPFTLTITSSDQSITINDVITGEVWIGSGQSNMEWPTDLSINAEQELQNANYPDIRIFTVTKQVKHEKTFDFEGTWSSVNPKSIADFSAVAYYFGRELHQKLNTPVGLIDSSWGGTPAQSWTPYDKLKSNPVTKAYVDDYEAKLPEMTRKAETYKADRAAFEKEFHDARINLTNSAGVALGYHTINFNDADWKTATLPANYVDLHQHPTIDGVLWLRSTINLPTNFQHKKLTINLGAIDDYEMTYVNGKLIGQVDHNTPNAHLINRNYTISAELNNKPTLTIAVRIVDNIYAGGFKSAPETLYLSNSSDRISLANDNWKYKFGQTYTSQPVMPRGVPGNSHALSGLYNGMIEPLIPYAIQGVIWYQGEANAWDAARYQPLLTLMINSWREAWDQPNNKDFPFLIVQIANFYDPSDQYQDHGWAHLREAQRLTHLSTPNTGLATTIDIGEAADIHPRNKQDVGRRLAAWAFANTYNQPATPAGPIFTHQSINFDHTITLHFDHNQNLRPYSGDTLTGFFISSNGKNFLPANAIINTDNTITISNPQVRFPKIVAYGFAANPQNLNLTNNTNLPATPFRSDY</sequence>
<evidence type="ECO:0000256" key="2">
    <source>
        <dbReference type="SAM" id="SignalP"/>
    </source>
</evidence>
<evidence type="ECO:0000256" key="1">
    <source>
        <dbReference type="ARBA" id="ARBA00022801"/>
    </source>
</evidence>
<organism evidence="4 5">
    <name type="scientific">Poriferisphaera corsica</name>
    <dbReference type="NCBI Taxonomy" id="2528020"/>
    <lineage>
        <taxon>Bacteria</taxon>
        <taxon>Pseudomonadati</taxon>
        <taxon>Planctomycetota</taxon>
        <taxon>Phycisphaerae</taxon>
        <taxon>Phycisphaerales</taxon>
        <taxon>Phycisphaeraceae</taxon>
        <taxon>Poriferisphaera</taxon>
    </lineage>
</organism>
<protein>
    <submittedName>
        <fullName evidence="4">Glycosyl hydrolases family 2, sugar binding domain</fullName>
    </submittedName>
</protein>
<dbReference type="SUPFAM" id="SSF52266">
    <property type="entry name" value="SGNH hydrolase"/>
    <property type="match status" value="1"/>
</dbReference>
<dbReference type="AlphaFoldDB" id="A0A517YY62"/>
<dbReference type="InterPro" id="IPR005181">
    <property type="entry name" value="SASA"/>
</dbReference>
<dbReference type="Proteomes" id="UP000317369">
    <property type="component" value="Chromosome"/>
</dbReference>
<dbReference type="GO" id="GO:0005975">
    <property type="term" value="P:carbohydrate metabolic process"/>
    <property type="evidence" value="ECO:0007669"/>
    <property type="project" value="TreeGrafter"/>
</dbReference>
<reference evidence="4 5" key="1">
    <citation type="submission" date="2019-02" db="EMBL/GenBank/DDBJ databases">
        <title>Deep-cultivation of Planctomycetes and their phenomic and genomic characterization uncovers novel biology.</title>
        <authorList>
            <person name="Wiegand S."/>
            <person name="Jogler M."/>
            <person name="Boedeker C."/>
            <person name="Pinto D."/>
            <person name="Vollmers J."/>
            <person name="Rivas-Marin E."/>
            <person name="Kohn T."/>
            <person name="Peeters S.H."/>
            <person name="Heuer A."/>
            <person name="Rast P."/>
            <person name="Oberbeckmann S."/>
            <person name="Bunk B."/>
            <person name="Jeske O."/>
            <person name="Meyerdierks A."/>
            <person name="Storesund J.E."/>
            <person name="Kallscheuer N."/>
            <person name="Luecker S."/>
            <person name="Lage O.M."/>
            <person name="Pohl T."/>
            <person name="Merkel B.J."/>
            <person name="Hornburger P."/>
            <person name="Mueller R.-W."/>
            <person name="Bruemmer F."/>
            <person name="Labrenz M."/>
            <person name="Spormann A.M."/>
            <person name="Op den Camp H."/>
            <person name="Overmann J."/>
            <person name="Amann R."/>
            <person name="Jetten M.S.M."/>
            <person name="Mascher T."/>
            <person name="Medema M.H."/>
            <person name="Devos D.P."/>
            <person name="Kaster A.-K."/>
            <person name="Ovreas L."/>
            <person name="Rohde M."/>
            <person name="Galperin M.Y."/>
            <person name="Jogler C."/>
        </authorList>
    </citation>
    <scope>NUCLEOTIDE SEQUENCE [LARGE SCALE GENOMIC DNA]</scope>
    <source>
        <strain evidence="4 5">KS4</strain>
    </source>
</reference>
<dbReference type="Gene3D" id="3.40.50.1110">
    <property type="entry name" value="SGNH hydrolase"/>
    <property type="match status" value="2"/>
</dbReference>
<evidence type="ECO:0000313" key="4">
    <source>
        <dbReference type="EMBL" id="QDU35170.1"/>
    </source>
</evidence>
<dbReference type="EMBL" id="CP036425">
    <property type="protein sequence ID" value="QDU35170.1"/>
    <property type="molecule type" value="Genomic_DNA"/>
</dbReference>
<feature type="domain" description="Sialate O-acetylesterase" evidence="3">
    <location>
        <begin position="446"/>
        <end position="554"/>
    </location>
</feature>
<accession>A0A517YY62</accession>
<evidence type="ECO:0000259" key="3">
    <source>
        <dbReference type="Pfam" id="PF03629"/>
    </source>
</evidence>
<keyword evidence="5" id="KW-1185">Reference proteome</keyword>
<dbReference type="PANTHER" id="PTHR22901">
    <property type="entry name" value="SIALATE O-ACETYLESTERASE"/>
    <property type="match status" value="1"/>
</dbReference>
<dbReference type="InterPro" id="IPR008979">
    <property type="entry name" value="Galactose-bd-like_sf"/>
</dbReference>
<dbReference type="InterPro" id="IPR036514">
    <property type="entry name" value="SGNH_hydro_sf"/>
</dbReference>
<gene>
    <name evidence="4" type="ORF">KS4_32500</name>
</gene>
<dbReference type="InterPro" id="IPR039329">
    <property type="entry name" value="SIAE"/>
</dbReference>
<dbReference type="InterPro" id="IPR013783">
    <property type="entry name" value="Ig-like_fold"/>
</dbReference>
<keyword evidence="2" id="KW-0732">Signal</keyword>
<feature type="signal peptide" evidence="2">
    <location>
        <begin position="1"/>
        <end position="26"/>
    </location>
</feature>
<evidence type="ECO:0000313" key="5">
    <source>
        <dbReference type="Proteomes" id="UP000317369"/>
    </source>
</evidence>
<feature type="chain" id="PRO_5021973964" evidence="2">
    <location>
        <begin position="27"/>
        <end position="668"/>
    </location>
</feature>
<name>A0A517YY62_9BACT</name>
<dbReference type="OrthoDB" id="9795554at2"/>
<dbReference type="RefSeq" id="WP_145080107.1">
    <property type="nucleotide sequence ID" value="NZ_CP036425.1"/>
</dbReference>
<dbReference type="Gene3D" id="2.60.40.10">
    <property type="entry name" value="Immunoglobulins"/>
    <property type="match status" value="1"/>
</dbReference>
<proteinExistence type="predicted"/>
<dbReference type="KEGG" id="pcor:KS4_32500"/>
<dbReference type="SUPFAM" id="SSF49785">
    <property type="entry name" value="Galactose-binding domain-like"/>
    <property type="match status" value="1"/>
</dbReference>
<dbReference type="PANTHER" id="PTHR22901:SF0">
    <property type="entry name" value="SIALATE O-ACETYLESTERASE"/>
    <property type="match status" value="1"/>
</dbReference>
<keyword evidence="1 4" id="KW-0378">Hydrolase</keyword>
<dbReference type="GO" id="GO:0001681">
    <property type="term" value="F:sialate O-acetylesterase activity"/>
    <property type="evidence" value="ECO:0007669"/>
    <property type="project" value="InterPro"/>
</dbReference>
<dbReference type="Pfam" id="PF03629">
    <property type="entry name" value="SASA"/>
    <property type="match status" value="1"/>
</dbReference>